<reference evidence="2 3" key="1">
    <citation type="journal article" date="2023" name="Nucleic Acids Res.">
        <title>The hologenome of Daphnia magna reveals possible DNA methylation and microbiome-mediated evolution of the host genome.</title>
        <authorList>
            <person name="Chaturvedi A."/>
            <person name="Li X."/>
            <person name="Dhandapani V."/>
            <person name="Marshall H."/>
            <person name="Kissane S."/>
            <person name="Cuenca-Cambronero M."/>
            <person name="Asole G."/>
            <person name="Calvet F."/>
            <person name="Ruiz-Romero M."/>
            <person name="Marangio P."/>
            <person name="Guigo R."/>
            <person name="Rago D."/>
            <person name="Mirbahai L."/>
            <person name="Eastwood N."/>
            <person name="Colbourne J.K."/>
            <person name="Zhou J."/>
            <person name="Mallon E."/>
            <person name="Orsini L."/>
        </authorList>
    </citation>
    <scope>NUCLEOTIDE SEQUENCE [LARGE SCALE GENOMIC DNA]</scope>
    <source>
        <strain evidence="2">LRV0_1</strain>
    </source>
</reference>
<dbReference type="InterPro" id="IPR007110">
    <property type="entry name" value="Ig-like_dom"/>
</dbReference>
<sequence>MHRARLMQLPLTAKWQTLGAQFERVVTSNVIQTRCLARQLPRKSRRKVLINISRLAVRESTVRGGGWLVQNKEMSAKLCGVRVESKSNLTNPDPRAIGEINCARKLFRISGSDWQLTPKRTSFERILLQPTTSIFGGPDMHVHEGSPVNLSCLVSQAVGQPEFFFWYHNGQVMEFGGDRIEKRQYFADTDVTVSSLLIKAAHVSDSGNYTCQPAHCPPVSAKVYILKGEQPAAMQRSGSSLMMNAAGYWWRLSVVALAMCYSSYSMGLLSLPMSLFVIVSLTSVPNFG</sequence>
<evidence type="ECO:0000313" key="3">
    <source>
        <dbReference type="Proteomes" id="UP001234178"/>
    </source>
</evidence>
<organism evidence="2 3">
    <name type="scientific">Daphnia magna</name>
    <dbReference type="NCBI Taxonomy" id="35525"/>
    <lineage>
        <taxon>Eukaryota</taxon>
        <taxon>Metazoa</taxon>
        <taxon>Ecdysozoa</taxon>
        <taxon>Arthropoda</taxon>
        <taxon>Crustacea</taxon>
        <taxon>Branchiopoda</taxon>
        <taxon>Diplostraca</taxon>
        <taxon>Cladocera</taxon>
        <taxon>Anomopoda</taxon>
        <taxon>Daphniidae</taxon>
        <taxon>Daphnia</taxon>
    </lineage>
</organism>
<dbReference type="PANTHER" id="PTHR23279">
    <property type="entry name" value="DEFECTIVE PROBOSCIS EXTENSION RESPONSE DPR -RELATED"/>
    <property type="match status" value="1"/>
</dbReference>
<dbReference type="Proteomes" id="UP001234178">
    <property type="component" value="Unassembled WGS sequence"/>
</dbReference>
<gene>
    <name evidence="2" type="ORF">OUZ56_008373</name>
</gene>
<dbReference type="SMART" id="SM00409">
    <property type="entry name" value="IG"/>
    <property type="match status" value="1"/>
</dbReference>
<dbReference type="SUPFAM" id="SSF48726">
    <property type="entry name" value="Immunoglobulin"/>
    <property type="match status" value="1"/>
</dbReference>
<dbReference type="InterPro" id="IPR013783">
    <property type="entry name" value="Ig-like_fold"/>
</dbReference>
<proteinExistence type="predicted"/>
<evidence type="ECO:0000313" key="2">
    <source>
        <dbReference type="EMBL" id="KAK4022929.1"/>
    </source>
</evidence>
<protein>
    <recommendedName>
        <fullName evidence="1">Ig-like domain-containing protein</fullName>
    </recommendedName>
</protein>
<feature type="domain" description="Ig-like" evidence="1">
    <location>
        <begin position="130"/>
        <end position="224"/>
    </location>
</feature>
<accession>A0ABR0AD05</accession>
<dbReference type="EMBL" id="JAOYFB010000037">
    <property type="protein sequence ID" value="KAK4022929.1"/>
    <property type="molecule type" value="Genomic_DNA"/>
</dbReference>
<dbReference type="InterPro" id="IPR036179">
    <property type="entry name" value="Ig-like_dom_sf"/>
</dbReference>
<dbReference type="PROSITE" id="PS50835">
    <property type="entry name" value="IG_LIKE"/>
    <property type="match status" value="1"/>
</dbReference>
<dbReference type="InterPro" id="IPR003599">
    <property type="entry name" value="Ig_sub"/>
</dbReference>
<dbReference type="Pfam" id="PF13927">
    <property type="entry name" value="Ig_3"/>
    <property type="match status" value="1"/>
</dbReference>
<dbReference type="Gene3D" id="2.60.40.10">
    <property type="entry name" value="Immunoglobulins"/>
    <property type="match status" value="1"/>
</dbReference>
<dbReference type="InterPro" id="IPR003598">
    <property type="entry name" value="Ig_sub2"/>
</dbReference>
<keyword evidence="3" id="KW-1185">Reference proteome</keyword>
<evidence type="ECO:0000259" key="1">
    <source>
        <dbReference type="PROSITE" id="PS50835"/>
    </source>
</evidence>
<dbReference type="SMART" id="SM00408">
    <property type="entry name" value="IGc2"/>
    <property type="match status" value="1"/>
</dbReference>
<dbReference type="PANTHER" id="PTHR23279:SF46">
    <property type="entry name" value="DEFECTIVE PROBOSCIS EXTENSION RESPONSE 10, ISOFORM A-RELATED"/>
    <property type="match status" value="1"/>
</dbReference>
<dbReference type="InterPro" id="IPR037448">
    <property type="entry name" value="Zig-8"/>
</dbReference>
<name>A0ABR0AD05_9CRUS</name>
<comment type="caution">
    <text evidence="2">The sequence shown here is derived from an EMBL/GenBank/DDBJ whole genome shotgun (WGS) entry which is preliminary data.</text>
</comment>